<dbReference type="InterPro" id="IPR008978">
    <property type="entry name" value="HSP20-like_chaperone"/>
</dbReference>
<dbReference type="AlphaFoldDB" id="A0A1I7NKQ0"/>
<dbReference type="RefSeq" id="WP_092461039.1">
    <property type="nucleotide sequence ID" value="NZ_FPCJ01000001.1"/>
</dbReference>
<keyword evidence="5" id="KW-1185">Reference proteome</keyword>
<dbReference type="PANTHER" id="PTHR11527">
    <property type="entry name" value="HEAT-SHOCK PROTEIN 20 FAMILY MEMBER"/>
    <property type="match status" value="1"/>
</dbReference>
<dbReference type="SUPFAM" id="SSF49764">
    <property type="entry name" value="HSP20-like chaperones"/>
    <property type="match status" value="1"/>
</dbReference>
<evidence type="ECO:0000259" key="3">
    <source>
        <dbReference type="PROSITE" id="PS01031"/>
    </source>
</evidence>
<dbReference type="InterPro" id="IPR002068">
    <property type="entry name" value="A-crystallin/Hsp20_dom"/>
</dbReference>
<comment type="similarity">
    <text evidence="1 2">Belongs to the small heat shock protein (HSP20) family.</text>
</comment>
<dbReference type="EMBL" id="FPCJ01000001">
    <property type="protein sequence ID" value="SFV35261.1"/>
    <property type="molecule type" value="Genomic_DNA"/>
</dbReference>
<sequence length="151" mass="17543">MSLVKRSNGGFWSDFPSLFNDFWTRDWFDWALGNFSATGTTVPAVNIIETRDSFEVEMAAPGMDKKDFKVELDGNLLTISSEKKDERELKEGENYTRREFSYQSFRRTFTLPKDVVEVDQIKAYYKDGILHLTIPKKEEAKQKPPKMIEIA</sequence>
<dbReference type="InterPro" id="IPR031107">
    <property type="entry name" value="Small_HSP"/>
</dbReference>
<dbReference type="STRING" id="1393122.SAMN05660895_2192"/>
<evidence type="ECO:0000256" key="1">
    <source>
        <dbReference type="PROSITE-ProRule" id="PRU00285"/>
    </source>
</evidence>
<dbReference type="OrthoDB" id="9814487at2"/>
<evidence type="ECO:0000313" key="4">
    <source>
        <dbReference type="EMBL" id="SFV35261.1"/>
    </source>
</evidence>
<organism evidence="4 5">
    <name type="scientific">Thermoflavifilum thermophilum</name>
    <dbReference type="NCBI Taxonomy" id="1393122"/>
    <lineage>
        <taxon>Bacteria</taxon>
        <taxon>Pseudomonadati</taxon>
        <taxon>Bacteroidota</taxon>
        <taxon>Chitinophagia</taxon>
        <taxon>Chitinophagales</taxon>
        <taxon>Chitinophagaceae</taxon>
        <taxon>Thermoflavifilum</taxon>
    </lineage>
</organism>
<proteinExistence type="inferred from homology"/>
<gene>
    <name evidence="4" type="ORF">SAMN05660895_2192</name>
</gene>
<dbReference type="Proteomes" id="UP000199537">
    <property type="component" value="Unassembled WGS sequence"/>
</dbReference>
<evidence type="ECO:0000256" key="2">
    <source>
        <dbReference type="RuleBase" id="RU003616"/>
    </source>
</evidence>
<dbReference type="Pfam" id="PF00011">
    <property type="entry name" value="HSP20"/>
    <property type="match status" value="1"/>
</dbReference>
<accession>A0A1I7NKQ0</accession>
<dbReference type="Gene3D" id="2.60.40.790">
    <property type="match status" value="1"/>
</dbReference>
<evidence type="ECO:0000313" key="5">
    <source>
        <dbReference type="Proteomes" id="UP000199537"/>
    </source>
</evidence>
<dbReference type="CDD" id="cd06464">
    <property type="entry name" value="ACD_sHsps-like"/>
    <property type="match status" value="1"/>
</dbReference>
<reference evidence="5" key="1">
    <citation type="submission" date="2016-10" db="EMBL/GenBank/DDBJ databases">
        <authorList>
            <person name="Varghese N."/>
            <person name="Submissions S."/>
        </authorList>
    </citation>
    <scope>NUCLEOTIDE SEQUENCE [LARGE SCALE GENOMIC DNA]</scope>
    <source>
        <strain evidence="5">DSM 14807</strain>
    </source>
</reference>
<protein>
    <submittedName>
        <fullName evidence="4">HSP20 family protein</fullName>
    </submittedName>
</protein>
<dbReference type="PROSITE" id="PS01031">
    <property type="entry name" value="SHSP"/>
    <property type="match status" value="1"/>
</dbReference>
<name>A0A1I7NKQ0_9BACT</name>
<feature type="domain" description="SHSP" evidence="3">
    <location>
        <begin position="36"/>
        <end position="151"/>
    </location>
</feature>